<evidence type="ECO:0000256" key="1">
    <source>
        <dbReference type="ARBA" id="ARBA00022669"/>
    </source>
</evidence>
<evidence type="ECO:0000259" key="8">
    <source>
        <dbReference type="PROSITE" id="PS50940"/>
    </source>
</evidence>
<dbReference type="InterPro" id="IPR002557">
    <property type="entry name" value="Chitin-bd_dom"/>
</dbReference>
<keyword evidence="2 7" id="KW-0732">Signal</keyword>
<evidence type="ECO:0000256" key="6">
    <source>
        <dbReference type="SAM" id="MobiDB-lite"/>
    </source>
</evidence>
<reference evidence="10" key="1">
    <citation type="submission" date="2013-03" db="EMBL/GenBank/DDBJ databases">
        <title>The Genome Sequence of Anopheles dirus WRAIR2.</title>
        <authorList>
            <consortium name="The Broad Institute Genomics Platform"/>
            <person name="Neafsey D.E."/>
            <person name="Walton C."/>
            <person name="Walker B."/>
            <person name="Young S.K."/>
            <person name="Zeng Q."/>
            <person name="Gargeya S."/>
            <person name="Fitzgerald M."/>
            <person name="Haas B."/>
            <person name="Abouelleil A."/>
            <person name="Allen A.W."/>
            <person name="Alvarado L."/>
            <person name="Arachchi H.M."/>
            <person name="Berlin A.M."/>
            <person name="Chapman S.B."/>
            <person name="Gainer-Dewar J."/>
            <person name="Goldberg J."/>
            <person name="Griggs A."/>
            <person name="Gujja S."/>
            <person name="Hansen M."/>
            <person name="Howarth C."/>
            <person name="Imamovic A."/>
            <person name="Ireland A."/>
            <person name="Larimer J."/>
            <person name="McCowan C."/>
            <person name="Murphy C."/>
            <person name="Pearson M."/>
            <person name="Poon T.W."/>
            <person name="Priest M."/>
            <person name="Roberts A."/>
            <person name="Saif S."/>
            <person name="Shea T."/>
            <person name="Sisk P."/>
            <person name="Sykes S."/>
            <person name="Wortman J."/>
            <person name="Nusbaum C."/>
            <person name="Birren B."/>
        </authorList>
    </citation>
    <scope>NUCLEOTIDE SEQUENCE [LARGE SCALE GENOMIC DNA]</scope>
    <source>
        <strain evidence="10">WRAIR2</strain>
    </source>
</reference>
<keyword evidence="1" id="KW-0147">Chitin-binding</keyword>
<name>A0A182NQ04_9DIPT</name>
<reference evidence="9" key="2">
    <citation type="submission" date="2020-05" db="UniProtKB">
        <authorList>
            <consortium name="EnsemblMetazoa"/>
        </authorList>
    </citation>
    <scope>IDENTIFICATION</scope>
    <source>
        <strain evidence="9">WRAIR2</strain>
    </source>
</reference>
<dbReference type="PROSITE" id="PS50940">
    <property type="entry name" value="CHIT_BIND_II"/>
    <property type="match status" value="2"/>
</dbReference>
<dbReference type="SUPFAM" id="SSF57625">
    <property type="entry name" value="Invertebrate chitin-binding proteins"/>
    <property type="match status" value="3"/>
</dbReference>
<dbReference type="PANTHER" id="PTHR23301:SF106">
    <property type="entry name" value="CHITIN-BINDING TYPE-2 DOMAIN-CONTAINING PROTEIN-RELATED"/>
    <property type="match status" value="1"/>
</dbReference>
<evidence type="ECO:0000256" key="4">
    <source>
        <dbReference type="ARBA" id="ARBA00023157"/>
    </source>
</evidence>
<keyword evidence="4" id="KW-1015">Disulfide bond</keyword>
<dbReference type="STRING" id="7168.A0A182NQ04"/>
<keyword evidence="5" id="KW-0325">Glycoprotein</keyword>
<feature type="domain" description="Chitin-binding type-2" evidence="8">
    <location>
        <begin position="100"/>
        <end position="157"/>
    </location>
</feature>
<protein>
    <recommendedName>
        <fullName evidence="8">Chitin-binding type-2 domain-containing protein</fullName>
    </recommendedName>
</protein>
<keyword evidence="3" id="KW-0677">Repeat</keyword>
<dbReference type="Pfam" id="PF01607">
    <property type="entry name" value="CBM_14"/>
    <property type="match status" value="2"/>
</dbReference>
<feature type="chain" id="PRO_5008130290" description="Chitin-binding type-2 domain-containing protein" evidence="7">
    <location>
        <begin position="22"/>
        <end position="644"/>
    </location>
</feature>
<evidence type="ECO:0000256" key="5">
    <source>
        <dbReference type="ARBA" id="ARBA00023180"/>
    </source>
</evidence>
<dbReference type="InterPro" id="IPR051940">
    <property type="entry name" value="Chitin_bind-dev_reg"/>
</dbReference>
<dbReference type="Proteomes" id="UP000075884">
    <property type="component" value="Unassembled WGS sequence"/>
</dbReference>
<organism evidence="9 10">
    <name type="scientific">Anopheles dirus</name>
    <dbReference type="NCBI Taxonomy" id="7168"/>
    <lineage>
        <taxon>Eukaryota</taxon>
        <taxon>Metazoa</taxon>
        <taxon>Ecdysozoa</taxon>
        <taxon>Arthropoda</taxon>
        <taxon>Hexapoda</taxon>
        <taxon>Insecta</taxon>
        <taxon>Pterygota</taxon>
        <taxon>Neoptera</taxon>
        <taxon>Endopterygota</taxon>
        <taxon>Diptera</taxon>
        <taxon>Nematocera</taxon>
        <taxon>Culicoidea</taxon>
        <taxon>Culicidae</taxon>
        <taxon>Anophelinae</taxon>
        <taxon>Anopheles</taxon>
    </lineage>
</organism>
<evidence type="ECO:0000256" key="3">
    <source>
        <dbReference type="ARBA" id="ARBA00022737"/>
    </source>
</evidence>
<dbReference type="PANTHER" id="PTHR23301">
    <property type="entry name" value="CHITIN BINDING PERITROPHIN-A"/>
    <property type="match status" value="1"/>
</dbReference>
<keyword evidence="10" id="KW-1185">Reference proteome</keyword>
<dbReference type="GO" id="GO:0005576">
    <property type="term" value="C:extracellular region"/>
    <property type="evidence" value="ECO:0007669"/>
    <property type="project" value="InterPro"/>
</dbReference>
<feature type="signal peptide" evidence="7">
    <location>
        <begin position="1"/>
        <end position="21"/>
    </location>
</feature>
<evidence type="ECO:0000256" key="2">
    <source>
        <dbReference type="ARBA" id="ARBA00022729"/>
    </source>
</evidence>
<evidence type="ECO:0000313" key="10">
    <source>
        <dbReference type="Proteomes" id="UP000075884"/>
    </source>
</evidence>
<sequence>MQLVLLITLAVIALLCKTTDCQGNGETSTIVSTRTFVKGECGTKTYICDSCTSRQPCIAGQEIEASFPCASGTFCNEGTAFDRCGPTPSAACVTSTETASFTCTSTGVIPDPNNCNNYHVCLTVGASSTEYNCPPGYVFSIASSSCIRQMTAANCVTVACTPRVPSYVLYGTSRVYYAICDGVNRPTQILRCPNGALFTYFSNSSRFGECVYTCSGQGNYPNSNNPSTYFQCYISSGRLVYNEIDCPQNTIFNQTLRDLESNEEQVGSKPSGVTGALVNESNLRLAPAITGLCDGTKQLVCETCNSFRVCLAADLTVTCPADQPYCNYGTTTDYCSSVPIPTVCNDETQDVPVACSAVGIVPDARNCRIYHGCTAVGQNSQIYSCPTGYVFNAALELCALENVFSRCVTLQCTANYVGHVRYGQSLRFYGLCDGTRQTPIVYRCPNRANFAFITGTTFGECAYVCPAQGNFPNSNDPQTYFQCFWANRRLRYNLVHCPTGLTFNTVLRYCSGSPVLVLVANGSDITINFPGENNNNRLFSFVSSSGNNNPSMYDWIGGNGANKAPSITLGKSNALALPSVATDDDSAEESNLNTPSGSNSSWGPRAMIDLDETDVILPVVTTVTPAIPTNTTISGVFSETIDKV</sequence>
<dbReference type="SMART" id="SM00494">
    <property type="entry name" value="ChtBD2"/>
    <property type="match status" value="4"/>
</dbReference>
<proteinExistence type="predicted"/>
<feature type="domain" description="Chitin-binding type-2" evidence="8">
    <location>
        <begin position="352"/>
        <end position="409"/>
    </location>
</feature>
<evidence type="ECO:0000313" key="9">
    <source>
        <dbReference type="EnsemblMetazoa" id="ADIR009739-PA"/>
    </source>
</evidence>
<dbReference type="AlphaFoldDB" id="A0A182NQ04"/>
<accession>A0A182NQ04</accession>
<dbReference type="GO" id="GO:0008061">
    <property type="term" value="F:chitin binding"/>
    <property type="evidence" value="ECO:0007669"/>
    <property type="project" value="UniProtKB-KW"/>
</dbReference>
<feature type="compositionally biased region" description="Polar residues" evidence="6">
    <location>
        <begin position="589"/>
        <end position="602"/>
    </location>
</feature>
<dbReference type="VEuPathDB" id="VectorBase:ADIR009739"/>
<dbReference type="Gene3D" id="2.170.140.10">
    <property type="entry name" value="Chitin binding domain"/>
    <property type="match status" value="3"/>
</dbReference>
<feature type="region of interest" description="Disordered" evidence="6">
    <location>
        <begin position="580"/>
        <end position="605"/>
    </location>
</feature>
<evidence type="ECO:0000256" key="7">
    <source>
        <dbReference type="SAM" id="SignalP"/>
    </source>
</evidence>
<dbReference type="InterPro" id="IPR036508">
    <property type="entry name" value="Chitin-bd_dom_sf"/>
</dbReference>
<dbReference type="EnsemblMetazoa" id="ADIR009739-RA">
    <property type="protein sequence ID" value="ADIR009739-PA"/>
    <property type="gene ID" value="ADIR009739"/>
</dbReference>